<sequence>MIASVVTSRERLLREKLSLGRMASLLRNNPGDRFVAPQVHARAITAGLLLLHGYTRSFSSWMHFFSHLLRSYSLGGFPREAMLFYVYHRRSIDFGRNSSSPASFDSFTYTFLLNACVGIGCRVPGVQIHGTTLKTGFSSHVFVQTALVSMYLSCKCPSDALRVFEEMPERNPVSWNVLISGLINLDEFKSAERIFFDMPERTIVSWTSMIDGYTRANMPREAVNLFRRMGSDDGIMPSEITLLAIFPTISNLGDVRMCRSLHCYGEKMAFYDCDIRVVNCLIDSYSKCSSISCASRFFEEIPTQRKNLVSWSSVISAYAMHGMGQEAIESFNRMETSGWKPNGVVFLSLLNACSHGGFMEEGLKFFKRMVNEFRIEPGIKHYGSLIDLLGRAGRLEEAEKTAANVVPQNITNNVIWRTLLGACTFHGDIERAERVGRKILEMETRYGGDYIAMANVCASAGKYEDVEVWRGMMDHSAASKVPGYSFCGGLNG</sequence>
<evidence type="ECO:0000313" key="1">
    <source>
        <dbReference type="EMBL" id="KAI4378528.1"/>
    </source>
</evidence>
<reference evidence="2" key="1">
    <citation type="journal article" date="2023" name="Front. Plant Sci.">
        <title>Chromosomal-level genome assembly of Melastoma candidum provides insights into trichome evolution.</title>
        <authorList>
            <person name="Zhong Y."/>
            <person name="Wu W."/>
            <person name="Sun C."/>
            <person name="Zou P."/>
            <person name="Liu Y."/>
            <person name="Dai S."/>
            <person name="Zhou R."/>
        </authorList>
    </citation>
    <scope>NUCLEOTIDE SEQUENCE [LARGE SCALE GENOMIC DNA]</scope>
</reference>
<accession>A0ACB9RM63</accession>
<comment type="caution">
    <text evidence="1">The sequence shown here is derived from an EMBL/GenBank/DDBJ whole genome shotgun (WGS) entry which is preliminary data.</text>
</comment>
<gene>
    <name evidence="1" type="ORF">MLD38_015995</name>
</gene>
<dbReference type="Proteomes" id="UP001057402">
    <property type="component" value="Chromosome 4"/>
</dbReference>
<evidence type="ECO:0000313" key="2">
    <source>
        <dbReference type="Proteomes" id="UP001057402"/>
    </source>
</evidence>
<name>A0ACB9RM63_9MYRT</name>
<protein>
    <submittedName>
        <fullName evidence="1">Uncharacterized protein</fullName>
    </submittedName>
</protein>
<proteinExistence type="predicted"/>
<keyword evidence="2" id="KW-1185">Reference proteome</keyword>
<dbReference type="EMBL" id="CM042883">
    <property type="protein sequence ID" value="KAI4378528.1"/>
    <property type="molecule type" value="Genomic_DNA"/>
</dbReference>
<organism evidence="1 2">
    <name type="scientific">Melastoma candidum</name>
    <dbReference type="NCBI Taxonomy" id="119954"/>
    <lineage>
        <taxon>Eukaryota</taxon>
        <taxon>Viridiplantae</taxon>
        <taxon>Streptophyta</taxon>
        <taxon>Embryophyta</taxon>
        <taxon>Tracheophyta</taxon>
        <taxon>Spermatophyta</taxon>
        <taxon>Magnoliopsida</taxon>
        <taxon>eudicotyledons</taxon>
        <taxon>Gunneridae</taxon>
        <taxon>Pentapetalae</taxon>
        <taxon>rosids</taxon>
        <taxon>malvids</taxon>
        <taxon>Myrtales</taxon>
        <taxon>Melastomataceae</taxon>
        <taxon>Melastomatoideae</taxon>
        <taxon>Melastomateae</taxon>
        <taxon>Melastoma</taxon>
    </lineage>
</organism>